<sequence>MIKTRMMMIWLVGWLVGCDDKKVKFPLSKIKQKSTIPTIELVSSGINIIRHSFIVIIILIPC</sequence>
<dbReference type="Proteomes" id="UP000887458">
    <property type="component" value="Unassembled WGS sequence"/>
</dbReference>
<name>A0ABQ8J712_DERPT</name>
<evidence type="ECO:0000313" key="1">
    <source>
        <dbReference type="EMBL" id="KAH9418356.1"/>
    </source>
</evidence>
<dbReference type="EMBL" id="NJHN03000064">
    <property type="protein sequence ID" value="KAH9418356.1"/>
    <property type="molecule type" value="Genomic_DNA"/>
</dbReference>
<proteinExistence type="predicted"/>
<reference evidence="1 2" key="2">
    <citation type="journal article" date="2022" name="Mol. Biol. Evol.">
        <title>Comparative Genomics Reveals Insights into the Divergent Evolution of Astigmatic Mites and Household Pest Adaptations.</title>
        <authorList>
            <person name="Xiong Q."/>
            <person name="Wan A.T."/>
            <person name="Liu X."/>
            <person name="Fung C.S."/>
            <person name="Xiao X."/>
            <person name="Malainual N."/>
            <person name="Hou J."/>
            <person name="Wang L."/>
            <person name="Wang M."/>
            <person name="Yang K.Y."/>
            <person name="Cui Y."/>
            <person name="Leung E.L."/>
            <person name="Nong W."/>
            <person name="Shin S.K."/>
            <person name="Au S.W."/>
            <person name="Jeong K.Y."/>
            <person name="Chew F.T."/>
            <person name="Hui J.H."/>
            <person name="Leung T.F."/>
            <person name="Tungtrongchitr A."/>
            <person name="Zhong N."/>
            <person name="Liu Z."/>
            <person name="Tsui S.K."/>
        </authorList>
    </citation>
    <scope>NUCLEOTIDE SEQUENCE [LARGE SCALE GENOMIC DNA]</scope>
    <source>
        <strain evidence="1">Derp</strain>
    </source>
</reference>
<reference evidence="1 2" key="1">
    <citation type="journal article" date="2018" name="J. Allergy Clin. Immunol.">
        <title>High-quality assembly of Dermatophagoides pteronyssinus genome and transcriptome reveals a wide range of novel allergens.</title>
        <authorList>
            <person name="Liu X.Y."/>
            <person name="Yang K.Y."/>
            <person name="Wang M.Q."/>
            <person name="Kwok J.S."/>
            <person name="Zeng X."/>
            <person name="Yang Z."/>
            <person name="Xiao X.J."/>
            <person name="Lau C.P."/>
            <person name="Li Y."/>
            <person name="Huang Z.M."/>
            <person name="Ba J.G."/>
            <person name="Yim A.K."/>
            <person name="Ouyang C.Y."/>
            <person name="Ngai S.M."/>
            <person name="Chan T.F."/>
            <person name="Leung E.L."/>
            <person name="Liu L."/>
            <person name="Liu Z.G."/>
            <person name="Tsui S.K."/>
        </authorList>
    </citation>
    <scope>NUCLEOTIDE SEQUENCE [LARGE SCALE GENOMIC DNA]</scope>
    <source>
        <strain evidence="1">Derp</strain>
    </source>
</reference>
<evidence type="ECO:0008006" key="3">
    <source>
        <dbReference type="Google" id="ProtNLM"/>
    </source>
</evidence>
<protein>
    <recommendedName>
        <fullName evidence="3">Lipoprotein</fullName>
    </recommendedName>
</protein>
<accession>A0ABQ8J712</accession>
<evidence type="ECO:0000313" key="2">
    <source>
        <dbReference type="Proteomes" id="UP000887458"/>
    </source>
</evidence>
<gene>
    <name evidence="1" type="ORF">DERP_010225</name>
</gene>
<comment type="caution">
    <text evidence="1">The sequence shown here is derived from an EMBL/GenBank/DDBJ whole genome shotgun (WGS) entry which is preliminary data.</text>
</comment>
<dbReference type="PROSITE" id="PS51257">
    <property type="entry name" value="PROKAR_LIPOPROTEIN"/>
    <property type="match status" value="1"/>
</dbReference>
<organism evidence="1 2">
    <name type="scientific">Dermatophagoides pteronyssinus</name>
    <name type="common">European house dust mite</name>
    <dbReference type="NCBI Taxonomy" id="6956"/>
    <lineage>
        <taxon>Eukaryota</taxon>
        <taxon>Metazoa</taxon>
        <taxon>Ecdysozoa</taxon>
        <taxon>Arthropoda</taxon>
        <taxon>Chelicerata</taxon>
        <taxon>Arachnida</taxon>
        <taxon>Acari</taxon>
        <taxon>Acariformes</taxon>
        <taxon>Sarcoptiformes</taxon>
        <taxon>Astigmata</taxon>
        <taxon>Psoroptidia</taxon>
        <taxon>Analgoidea</taxon>
        <taxon>Pyroglyphidae</taxon>
        <taxon>Dermatophagoidinae</taxon>
        <taxon>Dermatophagoides</taxon>
    </lineage>
</organism>
<keyword evidence="2" id="KW-1185">Reference proteome</keyword>